<gene>
    <name evidence="8" type="ORF">E3P90_03711</name>
</gene>
<dbReference type="OrthoDB" id="45365at2759"/>
<evidence type="ECO:0008006" key="10">
    <source>
        <dbReference type="Google" id="ProtNLM"/>
    </source>
</evidence>
<sequence>MSIFGKLKQQHQNSNSNEKVRNSSLPQSARPKQSQQAQQQQLGTLQSNHASPPPNAGIGGRIPVRQTSNQSQSQLQPPSQPQSRIPSRSYTPKSHNPDRYPWITVPMKTLTQAPSLIYPPPFPRYGHSANTVANQRGHIYVFGGLVADSAMNDLWMLETEGAHYPNANPIRAHWVHTNGELPPPRVGHRSIMWNNWFVVWGGDTLNADPIGAASPSQDNNLYAFDTNNRFWLRVSITGGSPVGRYGHSMGVIGDKLYIHGGQVNGDFFSDIATFNLNQLSMPGPCFWEFLEPANDPPPKRTGHISVTYHDKIYIFGGTDGQYHYNDVWMFDNSNSQWSELSCIGYHPVPREGHSATIVKDVMYIFGGRGTDGKDLGDLAGFNIPKRRWFAFQSMGPSPNGRSGQTMSTSGESVFVFGGEAFNAPEPGATNVGGDDPSIVHVLRHPRINYPKSDDNANGVSRTPTPKLSESPQIQQQQLPQQNQKYTHTANNSLQSQQSKDSQYAIVPSLYNNIPNSDGLEKVTSPLSPTGVTKTSNQSIPAIATRNIPQRPRRADDNNFGVTNMSPVVESPRSSTRPGNLKEIRNQVSLEKMRQSPHMTSLNQIGKQEGQTRSLSPSHSLEKPPQDAFYYSDEVRNSATEKQPTKIDQPTYDELRELNALKKRDQWMRVALEAAVRNGYIVPPGEDINLDNLGETEGDQHAADKKKIVDALMHMKQELSKAHSTISAQSSQINCRREESERAHMTILHEAAFLKAKLHAHESGNVGELEHLDKDKMKSTETKLMEILSKHGDLERKYNDLENQLQSSKDVNELYTDDLNNAVKRADTAESSHLTIMEEMHELQRKLHVAETSLRDHQMSNSASIAKACQVEEAQKSRDEHRSTLSLLREALDSTEARSKEIEKRYEDLVVELNVRDKAMRELQLESDTHTRNLDNKNKELEEAKASLFSVKEESDKYKGLVNEGLSRFLGSSSESRDLDTDASSDKRQSTMFIPHDKYLAMEQESGVLRSLLEAAGAKVDETHGELALQNKKCLELQGQLREVSSQVSALHVQLNAKLHDHNETYNSSKILREELESKERLLSETQIELSVLKSYVEEDDGKKDEEVNEKNERQLALNQELEKKHQKLLEEKNKLESKIEEMTALVNDLKLVKERSVSEDDHSEAKARIETLEKDYRQAVDYVKGTEKFVYRLKQELIKARESNQQLEREIKRGSTDSLRRDYSTLKDDLERQRREANDKVKDLEAVIKDREGMIEAHQREIKRVSMASKNQNASKLLKENKELIEKNESLSQRVQTLLDTIPDNYEDEDLLKSYNN</sequence>
<evidence type="ECO:0000256" key="7">
    <source>
        <dbReference type="SAM" id="MobiDB-lite"/>
    </source>
</evidence>
<feature type="compositionally biased region" description="Polar residues" evidence="7">
    <location>
        <begin position="524"/>
        <end position="539"/>
    </location>
</feature>
<protein>
    <recommendedName>
        <fullName evidence="10">Tip elongation aberrant protein 1</fullName>
    </recommendedName>
</protein>
<feature type="region of interest" description="Disordered" evidence="7">
    <location>
        <begin position="1"/>
        <end position="101"/>
    </location>
</feature>
<organism evidence="8 9">
    <name type="scientific">Wallemia ichthyophaga</name>
    <dbReference type="NCBI Taxonomy" id="245174"/>
    <lineage>
        <taxon>Eukaryota</taxon>
        <taxon>Fungi</taxon>
        <taxon>Dikarya</taxon>
        <taxon>Basidiomycota</taxon>
        <taxon>Wallemiomycotina</taxon>
        <taxon>Wallemiomycetes</taxon>
        <taxon>Wallemiales</taxon>
        <taxon>Wallemiaceae</taxon>
        <taxon>Wallemia</taxon>
    </lineage>
</organism>
<dbReference type="GO" id="GO:0051285">
    <property type="term" value="C:cell cortex of cell tip"/>
    <property type="evidence" value="ECO:0007669"/>
    <property type="project" value="TreeGrafter"/>
</dbReference>
<dbReference type="InterPro" id="IPR015915">
    <property type="entry name" value="Kelch-typ_b-propeller"/>
</dbReference>
<keyword evidence="5 6" id="KW-0175">Coiled coil</keyword>
<dbReference type="Pfam" id="PF24681">
    <property type="entry name" value="Kelch_KLHDC2_KLHL20_DRC7"/>
    <property type="match status" value="1"/>
</dbReference>
<dbReference type="Proteomes" id="UP000306954">
    <property type="component" value="Unassembled WGS sequence"/>
</dbReference>
<feature type="compositionally biased region" description="Polar residues" evidence="7">
    <location>
        <begin position="484"/>
        <end position="501"/>
    </location>
</feature>
<evidence type="ECO:0000256" key="1">
    <source>
        <dbReference type="ARBA" id="ARBA00004496"/>
    </source>
</evidence>
<keyword evidence="3" id="KW-0963">Cytoplasm</keyword>
<feature type="compositionally biased region" description="Low complexity" evidence="7">
    <location>
        <begin position="65"/>
        <end position="89"/>
    </location>
</feature>
<evidence type="ECO:0000256" key="4">
    <source>
        <dbReference type="ARBA" id="ARBA00022737"/>
    </source>
</evidence>
<dbReference type="SUPFAM" id="SSF117281">
    <property type="entry name" value="Kelch motif"/>
    <property type="match status" value="2"/>
</dbReference>
<feature type="compositionally biased region" description="Low complexity" evidence="7">
    <location>
        <begin position="26"/>
        <end position="41"/>
    </location>
</feature>
<name>A0A4T0ETT5_WALIC</name>
<feature type="coiled-coil region" evidence="6">
    <location>
        <begin position="1068"/>
        <end position="1301"/>
    </location>
</feature>
<evidence type="ECO:0000313" key="9">
    <source>
        <dbReference type="Proteomes" id="UP000306954"/>
    </source>
</evidence>
<comment type="subcellular location">
    <subcellularLocation>
        <location evidence="1">Cytoplasm</location>
    </subcellularLocation>
</comment>
<dbReference type="PANTHER" id="PTHR23244">
    <property type="entry name" value="KELCH REPEAT DOMAIN"/>
    <property type="match status" value="1"/>
</dbReference>
<feature type="region of interest" description="Disordered" evidence="7">
    <location>
        <begin position="514"/>
        <end position="624"/>
    </location>
</feature>
<dbReference type="SUPFAM" id="SSF57997">
    <property type="entry name" value="Tropomyosin"/>
    <property type="match status" value="1"/>
</dbReference>
<reference evidence="8 9" key="1">
    <citation type="submission" date="2019-03" db="EMBL/GenBank/DDBJ databases">
        <title>Sequencing 23 genomes of Wallemia ichthyophaga.</title>
        <authorList>
            <person name="Gostincar C."/>
        </authorList>
    </citation>
    <scope>NUCLEOTIDE SEQUENCE [LARGE SCALE GENOMIC DNA]</scope>
    <source>
        <strain evidence="8 9">EXF-8621</strain>
    </source>
</reference>
<feature type="compositionally biased region" description="Polar residues" evidence="7">
    <location>
        <begin position="455"/>
        <end position="471"/>
    </location>
</feature>
<comment type="caution">
    <text evidence="8">The sequence shown here is derived from an EMBL/GenBank/DDBJ whole genome shotgun (WGS) entry which is preliminary data.</text>
</comment>
<evidence type="ECO:0000256" key="5">
    <source>
        <dbReference type="ARBA" id="ARBA00023054"/>
    </source>
</evidence>
<accession>A0A4T0ETT5</accession>
<keyword evidence="4" id="KW-0677">Repeat</keyword>
<proteinExistence type="predicted"/>
<dbReference type="GO" id="GO:0061245">
    <property type="term" value="P:establishment or maintenance of bipolar cell polarity"/>
    <property type="evidence" value="ECO:0007669"/>
    <property type="project" value="TreeGrafter"/>
</dbReference>
<evidence type="ECO:0000313" key="8">
    <source>
        <dbReference type="EMBL" id="TIB08357.1"/>
    </source>
</evidence>
<feature type="region of interest" description="Disordered" evidence="7">
    <location>
        <begin position="447"/>
        <end position="501"/>
    </location>
</feature>
<keyword evidence="2" id="KW-0880">Kelch repeat</keyword>
<feature type="compositionally biased region" description="Polar residues" evidence="7">
    <location>
        <begin position="596"/>
        <end position="618"/>
    </location>
</feature>
<evidence type="ECO:0000256" key="6">
    <source>
        <dbReference type="SAM" id="Coils"/>
    </source>
</evidence>
<dbReference type="FunFam" id="2.120.10.80:FF:000049">
    <property type="entry name" value="Cell polarity protein (Tea1)"/>
    <property type="match status" value="1"/>
</dbReference>
<dbReference type="Gene3D" id="2.120.10.80">
    <property type="entry name" value="Kelch-type beta propeller"/>
    <property type="match status" value="2"/>
</dbReference>
<feature type="compositionally biased region" description="Polar residues" evidence="7">
    <location>
        <begin position="10"/>
        <end position="25"/>
    </location>
</feature>
<evidence type="ECO:0000256" key="3">
    <source>
        <dbReference type="ARBA" id="ARBA00022490"/>
    </source>
</evidence>
<feature type="compositionally biased region" description="Low complexity" evidence="7">
    <location>
        <begin position="472"/>
        <end position="483"/>
    </location>
</feature>
<evidence type="ECO:0000256" key="2">
    <source>
        <dbReference type="ARBA" id="ARBA00022441"/>
    </source>
</evidence>
<feature type="coiled-coil region" evidence="6">
    <location>
        <begin position="783"/>
        <end position="817"/>
    </location>
</feature>
<feature type="compositionally biased region" description="Polar residues" evidence="7">
    <location>
        <begin position="559"/>
        <end position="577"/>
    </location>
</feature>
<dbReference type="PANTHER" id="PTHR23244:SF456">
    <property type="entry name" value="MULTIPLE EPIDERMAL GROWTH FACTOR-LIKE DOMAINS PROTEIN 8"/>
    <property type="match status" value="1"/>
</dbReference>
<feature type="coiled-coil region" evidence="6">
    <location>
        <begin position="870"/>
        <end position="953"/>
    </location>
</feature>
<dbReference type="EMBL" id="SPOF01000060">
    <property type="protein sequence ID" value="TIB08357.1"/>
    <property type="molecule type" value="Genomic_DNA"/>
</dbReference>